<feature type="signal peptide" evidence="1">
    <location>
        <begin position="1"/>
        <end position="19"/>
    </location>
</feature>
<evidence type="ECO:0000313" key="2">
    <source>
        <dbReference type="EMBL" id="QIM10049.1"/>
    </source>
</evidence>
<organism evidence="2">
    <name type="scientific">uncultured Prevotella sp</name>
    <dbReference type="NCBI Taxonomy" id="159272"/>
    <lineage>
        <taxon>Bacteria</taxon>
        <taxon>Pseudomonadati</taxon>
        <taxon>Bacteroidota</taxon>
        <taxon>Bacteroidia</taxon>
        <taxon>Bacteroidales</taxon>
        <taxon>Prevotellaceae</taxon>
        <taxon>Prevotella</taxon>
        <taxon>environmental samples</taxon>
    </lineage>
</organism>
<keyword evidence="1" id="KW-0732">Signal</keyword>
<reference evidence="2" key="1">
    <citation type="journal article" date="2020" name="J. ISSAAS">
        <title>Lactobacilli and other gastrointestinal microbiota of Peromyscus leucopus, reservoir host for agents of Lyme disease and other zoonoses in North America.</title>
        <authorList>
            <person name="Milovic A."/>
            <person name="Bassam K."/>
            <person name="Shao H."/>
            <person name="Chatzistamou I."/>
            <person name="Tufts D.M."/>
            <person name="Diuk-Wasser M."/>
            <person name="Barbour A.G."/>
        </authorList>
    </citation>
    <scope>NUCLEOTIDE SEQUENCE</scope>
    <source>
        <strain evidence="2">LL70</strain>
    </source>
</reference>
<accession>A0A6G8F1A1</accession>
<sequence>MRKTIIPFLLSAVMSAVHAQSVGDMFVSMPDSLFPYLAKEQRAELVNLKRLDPSSPAVLRSVFNCDVTMSHSVVPDDILTTRIDSTVEFSIARLHNAAGDSLYCVLQTVAAPEKESVATIYNKEWERVGDVDFTGIQFVHRPDTMQKETFDNLTRLIEFPMVEGRFGNKGDIVVWQNVPMTSKEEKERLKAILKVRVLRWNGKEYSPENK</sequence>
<dbReference type="SUPFAM" id="SSF160925">
    <property type="entry name" value="PG1388-like"/>
    <property type="match status" value="1"/>
</dbReference>
<evidence type="ECO:0000256" key="1">
    <source>
        <dbReference type="SAM" id="SignalP"/>
    </source>
</evidence>
<gene>
    <name evidence="2" type="ORF">Prevot485_1480</name>
</gene>
<protein>
    <recommendedName>
        <fullName evidence="3">DUF3256 domain-containing protein</fullName>
    </recommendedName>
</protein>
<dbReference type="AlphaFoldDB" id="A0A6G8F1A1"/>
<dbReference type="InterPro" id="IPR021670">
    <property type="entry name" value="DUF3256"/>
</dbReference>
<feature type="chain" id="PRO_5026148543" description="DUF3256 domain-containing protein" evidence="1">
    <location>
        <begin position="20"/>
        <end position="210"/>
    </location>
</feature>
<evidence type="ECO:0008006" key="3">
    <source>
        <dbReference type="Google" id="ProtNLM"/>
    </source>
</evidence>
<dbReference type="EMBL" id="MN990733">
    <property type="protein sequence ID" value="QIM10049.1"/>
    <property type="molecule type" value="Genomic_DNA"/>
</dbReference>
<proteinExistence type="predicted"/>
<dbReference type="Pfam" id="PF11644">
    <property type="entry name" value="DUF3256"/>
    <property type="match status" value="1"/>
</dbReference>
<name>A0A6G8F1A1_9BACT</name>